<comment type="caution">
    <text evidence="3">The sequence shown here is derived from an EMBL/GenBank/DDBJ whole genome shotgun (WGS) entry which is preliminary data.</text>
</comment>
<reference evidence="3" key="1">
    <citation type="submission" date="2013-08" db="EMBL/GenBank/DDBJ databases">
        <authorList>
            <person name="Mendez C."/>
            <person name="Richter M."/>
            <person name="Ferrer M."/>
            <person name="Sanchez J."/>
        </authorList>
    </citation>
    <scope>NUCLEOTIDE SEQUENCE</scope>
</reference>
<dbReference type="InterPro" id="IPR045582">
    <property type="entry name" value="Trehalase-like_N"/>
</dbReference>
<dbReference type="GO" id="GO:0016787">
    <property type="term" value="F:hydrolase activity"/>
    <property type="evidence" value="ECO:0007669"/>
    <property type="project" value="UniProtKB-KW"/>
</dbReference>
<keyword evidence="3" id="KW-0378">Hydrolase</keyword>
<gene>
    <name evidence="3" type="ORF">B1A_15878</name>
</gene>
<feature type="region of interest" description="Disordered" evidence="1">
    <location>
        <begin position="1"/>
        <end position="20"/>
    </location>
</feature>
<name>T0ZBY0_9ZZZZ</name>
<reference evidence="3" key="2">
    <citation type="journal article" date="2014" name="ISME J.">
        <title>Microbial stratification in low pH oxic and suboxic macroscopic growths along an acid mine drainage.</title>
        <authorList>
            <person name="Mendez-Garcia C."/>
            <person name="Mesa V."/>
            <person name="Sprenger R.R."/>
            <person name="Richter M."/>
            <person name="Diez M.S."/>
            <person name="Solano J."/>
            <person name="Bargiela R."/>
            <person name="Golyshina O.V."/>
            <person name="Manteca A."/>
            <person name="Ramos J.L."/>
            <person name="Gallego J.R."/>
            <person name="Llorente I."/>
            <person name="Martins Dos Santos V.A."/>
            <person name="Jensen O.N."/>
            <person name="Pelaez A.I."/>
            <person name="Sanchez J."/>
            <person name="Ferrer M."/>
        </authorList>
    </citation>
    <scope>NUCLEOTIDE SEQUENCE</scope>
</reference>
<protein>
    <submittedName>
        <fullName evidence="3">Glycosyl hydrolase, family 15</fullName>
    </submittedName>
</protein>
<organism evidence="3">
    <name type="scientific">mine drainage metagenome</name>
    <dbReference type="NCBI Taxonomy" id="410659"/>
    <lineage>
        <taxon>unclassified sequences</taxon>
        <taxon>metagenomes</taxon>
        <taxon>ecological metagenomes</taxon>
    </lineage>
</organism>
<evidence type="ECO:0000259" key="2">
    <source>
        <dbReference type="Pfam" id="PF19291"/>
    </source>
</evidence>
<feature type="non-terminal residue" evidence="3">
    <location>
        <position position="113"/>
    </location>
</feature>
<feature type="domain" description="Trehalase-like N-terminal" evidence="2">
    <location>
        <begin position="21"/>
        <end position="94"/>
    </location>
</feature>
<dbReference type="EMBL" id="AUZX01011658">
    <property type="protein sequence ID" value="EQD42573.1"/>
    <property type="molecule type" value="Genomic_DNA"/>
</dbReference>
<evidence type="ECO:0000313" key="3">
    <source>
        <dbReference type="EMBL" id="EQD42573.1"/>
    </source>
</evidence>
<dbReference type="AlphaFoldDB" id="T0ZBY0"/>
<accession>T0ZBY0</accession>
<evidence type="ECO:0000256" key="1">
    <source>
        <dbReference type="SAM" id="MobiDB-lite"/>
    </source>
</evidence>
<dbReference type="Pfam" id="PF19291">
    <property type="entry name" value="TREH_N"/>
    <property type="match status" value="1"/>
</dbReference>
<sequence>MSPVQRTGLRSSRRPLRPAPLHPIETYGLIGNNRTALLVSPSGSIDWASFPRFDSPPTFAALLDRQRGGYCSLTLSSPGPRVRNEYLPGTNVLVSYLSSRTGEVAIEDFCPEV</sequence>
<proteinExistence type="predicted"/>